<sequence>MSAFQCPKDRTPEHRDMNEPRNHAALVLNASDNVAVTLDQVRAKAEIGPDLLCARRISIGHKVIIQATAEGASVRKFGQIIGSATPGRGTGGHRNCAG</sequence>
<dbReference type="EMBL" id="BMKB01000002">
    <property type="protein sequence ID" value="GGA42903.1"/>
    <property type="molecule type" value="Genomic_DNA"/>
</dbReference>
<gene>
    <name evidence="1" type="ORF">GCM10011499_10570</name>
</gene>
<reference evidence="1 2" key="1">
    <citation type="journal article" date="2014" name="Int. J. Syst. Evol. Microbiol.">
        <title>Complete genome sequence of Corynebacterium casei LMG S-19264T (=DSM 44701T), isolated from a smear-ripened cheese.</title>
        <authorList>
            <consortium name="US DOE Joint Genome Institute (JGI-PGF)"/>
            <person name="Walter F."/>
            <person name="Albersmeier A."/>
            <person name="Kalinowski J."/>
            <person name="Ruckert C."/>
        </authorList>
    </citation>
    <scope>NUCLEOTIDE SEQUENCE [LARGE SCALE GENOMIC DNA]</scope>
    <source>
        <strain evidence="1 2">CGMCC 1.15896</strain>
    </source>
</reference>
<evidence type="ECO:0008006" key="3">
    <source>
        <dbReference type="Google" id="ProtNLM"/>
    </source>
</evidence>
<comment type="caution">
    <text evidence="1">The sequence shown here is derived from an EMBL/GenBank/DDBJ whole genome shotgun (WGS) entry which is preliminary data.</text>
</comment>
<evidence type="ECO:0000313" key="2">
    <source>
        <dbReference type="Proteomes" id="UP000596977"/>
    </source>
</evidence>
<keyword evidence="2" id="KW-1185">Reference proteome</keyword>
<name>A0A916R8R4_9HYPH</name>
<evidence type="ECO:0000313" key="1">
    <source>
        <dbReference type="EMBL" id="GGA42903.1"/>
    </source>
</evidence>
<organism evidence="1 2">
    <name type="scientific">Pelagibacterium lentulum</name>
    <dbReference type="NCBI Taxonomy" id="2029865"/>
    <lineage>
        <taxon>Bacteria</taxon>
        <taxon>Pseudomonadati</taxon>
        <taxon>Pseudomonadota</taxon>
        <taxon>Alphaproteobacteria</taxon>
        <taxon>Hyphomicrobiales</taxon>
        <taxon>Devosiaceae</taxon>
        <taxon>Pelagibacterium</taxon>
    </lineage>
</organism>
<dbReference type="AlphaFoldDB" id="A0A916R8R4"/>
<proteinExistence type="predicted"/>
<dbReference type="Gene3D" id="2.30.130.110">
    <property type="match status" value="1"/>
</dbReference>
<accession>A0A916R8R4</accession>
<protein>
    <recommendedName>
        <fullName evidence="3">SAF domain-containing protein</fullName>
    </recommendedName>
</protein>
<dbReference type="Proteomes" id="UP000596977">
    <property type="component" value="Unassembled WGS sequence"/>
</dbReference>